<reference evidence="2" key="2">
    <citation type="submission" date="2023-01" db="EMBL/GenBank/DDBJ databases">
        <authorList>
            <person name="Petersen C."/>
        </authorList>
    </citation>
    <scope>NUCLEOTIDE SEQUENCE</scope>
    <source>
        <strain evidence="2">IBT 17514</strain>
    </source>
</reference>
<dbReference type="Pfam" id="PF06985">
    <property type="entry name" value="HET"/>
    <property type="match status" value="1"/>
</dbReference>
<evidence type="ECO:0000313" key="3">
    <source>
        <dbReference type="Proteomes" id="UP001215712"/>
    </source>
</evidence>
<dbReference type="Proteomes" id="UP001215712">
    <property type="component" value="Unassembled WGS sequence"/>
</dbReference>
<name>A0AAD6MVW1_9EURO</name>
<feature type="domain" description="Heterokaryon incompatibility" evidence="1">
    <location>
        <begin position="265"/>
        <end position="419"/>
    </location>
</feature>
<dbReference type="AlphaFoldDB" id="A0AAD6MVW1"/>
<evidence type="ECO:0000259" key="1">
    <source>
        <dbReference type="Pfam" id="PF06985"/>
    </source>
</evidence>
<organism evidence="2 3">
    <name type="scientific">Penicillium malachiteum</name>
    <dbReference type="NCBI Taxonomy" id="1324776"/>
    <lineage>
        <taxon>Eukaryota</taxon>
        <taxon>Fungi</taxon>
        <taxon>Dikarya</taxon>
        <taxon>Ascomycota</taxon>
        <taxon>Pezizomycotina</taxon>
        <taxon>Eurotiomycetes</taxon>
        <taxon>Eurotiomycetidae</taxon>
        <taxon>Eurotiales</taxon>
        <taxon>Aspergillaceae</taxon>
        <taxon>Penicillium</taxon>
    </lineage>
</organism>
<evidence type="ECO:0000313" key="2">
    <source>
        <dbReference type="EMBL" id="KAJ5726898.1"/>
    </source>
</evidence>
<dbReference type="PANTHER" id="PTHR33112">
    <property type="entry name" value="DOMAIN PROTEIN, PUTATIVE-RELATED"/>
    <property type="match status" value="1"/>
</dbReference>
<keyword evidence="3" id="KW-1185">Reference proteome</keyword>
<comment type="caution">
    <text evidence="2">The sequence shown here is derived from an EMBL/GenBank/DDBJ whole genome shotgun (WGS) entry which is preliminary data.</text>
</comment>
<dbReference type="PANTHER" id="PTHR33112:SF10">
    <property type="entry name" value="TOL"/>
    <property type="match status" value="1"/>
</dbReference>
<protein>
    <submittedName>
        <fullName evidence="2">HET-domain-containing protein</fullName>
    </submittedName>
</protein>
<accession>A0AAD6MVW1</accession>
<gene>
    <name evidence="2" type="ORF">N7493_005925</name>
</gene>
<dbReference type="EMBL" id="JAQJAN010000007">
    <property type="protein sequence ID" value="KAJ5726898.1"/>
    <property type="molecule type" value="Genomic_DNA"/>
</dbReference>
<proteinExistence type="predicted"/>
<reference evidence="2" key="1">
    <citation type="journal article" date="2023" name="IMA Fungus">
        <title>Comparative genomic study of the Penicillium genus elucidates a diverse pangenome and 15 lateral gene transfer events.</title>
        <authorList>
            <person name="Petersen C."/>
            <person name="Sorensen T."/>
            <person name="Nielsen M.R."/>
            <person name="Sondergaard T.E."/>
            <person name="Sorensen J.L."/>
            <person name="Fitzpatrick D.A."/>
            <person name="Frisvad J.C."/>
            <person name="Nielsen K.L."/>
        </authorList>
    </citation>
    <scope>NUCLEOTIDE SEQUENCE</scope>
    <source>
        <strain evidence="2">IBT 17514</strain>
    </source>
</reference>
<dbReference type="InterPro" id="IPR010730">
    <property type="entry name" value="HET"/>
</dbReference>
<sequence>MDPGNYFTEKIWEAEDKREFFHASVRNDLRNRVDHWMTVDRGDGVIIRSDKEERQAAANWRRKRDEERRQFLRNADDAWVHIVDNKFAQKFFAKAQKRDIPKLKSPSVSLCKYCDTVRFDKAITVTEFRAKLKPCLVCRMDRSRADAVRTKIEVLKAPTLRICSAPKGKALGDIENSDIQMGFPVLPASDSEIRFELFQEWLRCCDETHEQRVCDPRYGTSPATLPTRLIDVGKDDSDTLFLRDFHPKSPERDDPETESSEKIQYITLSHCWGQLSETRKAEYCLSAENLNERQTNGFQLSTLPLTFRDAITVTRRLGKRYLWVDSLCIIQSGDNQADWQKEATRMETIFSNAYCTLAATSATNSDSGFLTRSSTRNTRPYIKIHSQVHGSLYVCTTGDNFDHDVSGGALNQRAWVLQERALSRRTIHFTSTQTYFECGDGIRCETMTYMRNSQSLFLGDPAFPLGMGMRTTRDRIKLVHWLFTVYMQLSITHATDRVLAISGLEKRLAETFQTECCFGVFEKYLGRCLLWRRGERSKVLERIEYPESRAPASWSWMAFKGEIEYVDVDPTVEWCKDIKLEDTVLRAPMRSFISERCQVGRNGGTYSIADKREGFDPGWLKYDRPRRIQLEKHMLIVVGREAYEAKDWLRRSSTSFDYHVLVVTPSSKKGEFKRVGVGLIPAGCISFSDKWTQNGVVV</sequence>